<evidence type="ECO:0000313" key="1">
    <source>
        <dbReference type="EMBL" id="MBX40043.1"/>
    </source>
</evidence>
<sequence length="36" mass="4101">MEVPATFLHNENFSQFSTCIYHIGFLNIALSLACHM</sequence>
<reference evidence="1" key="1">
    <citation type="submission" date="2018-02" db="EMBL/GenBank/DDBJ databases">
        <title>Rhizophora mucronata_Transcriptome.</title>
        <authorList>
            <person name="Meera S.P."/>
            <person name="Sreeshan A."/>
            <person name="Augustine A."/>
        </authorList>
    </citation>
    <scope>NUCLEOTIDE SEQUENCE</scope>
    <source>
        <tissue evidence="1">Leaf</tissue>
    </source>
</reference>
<name>A0A2P2NC31_RHIMU</name>
<accession>A0A2P2NC31</accession>
<organism evidence="1">
    <name type="scientific">Rhizophora mucronata</name>
    <name type="common">Asiatic mangrove</name>
    <dbReference type="NCBI Taxonomy" id="61149"/>
    <lineage>
        <taxon>Eukaryota</taxon>
        <taxon>Viridiplantae</taxon>
        <taxon>Streptophyta</taxon>
        <taxon>Embryophyta</taxon>
        <taxon>Tracheophyta</taxon>
        <taxon>Spermatophyta</taxon>
        <taxon>Magnoliopsida</taxon>
        <taxon>eudicotyledons</taxon>
        <taxon>Gunneridae</taxon>
        <taxon>Pentapetalae</taxon>
        <taxon>rosids</taxon>
        <taxon>fabids</taxon>
        <taxon>Malpighiales</taxon>
        <taxon>Rhizophoraceae</taxon>
        <taxon>Rhizophora</taxon>
    </lineage>
</organism>
<dbReference type="EMBL" id="GGEC01059559">
    <property type="protein sequence ID" value="MBX40043.1"/>
    <property type="molecule type" value="Transcribed_RNA"/>
</dbReference>
<proteinExistence type="predicted"/>
<protein>
    <submittedName>
        <fullName evidence="1">Uncharacterized protein</fullName>
    </submittedName>
</protein>
<dbReference type="AlphaFoldDB" id="A0A2P2NC31"/>